<dbReference type="GO" id="GO:0005634">
    <property type="term" value="C:nucleus"/>
    <property type="evidence" value="ECO:0007669"/>
    <property type="project" value="UniProtKB-SubCell"/>
</dbReference>
<keyword evidence="6" id="KW-0804">Transcription</keyword>
<dbReference type="OrthoDB" id="10249920at2759"/>
<keyword evidence="4" id="KW-0805">Transcription regulation</keyword>
<gene>
    <name evidence="9" type="ORF">FOXG_09020</name>
</gene>
<dbReference type="EMBL" id="DS231706">
    <property type="protein sequence ID" value="KNB07992.1"/>
    <property type="molecule type" value="Genomic_DNA"/>
</dbReference>
<evidence type="ECO:0000256" key="6">
    <source>
        <dbReference type="ARBA" id="ARBA00023163"/>
    </source>
</evidence>
<dbReference type="SUPFAM" id="SSF57701">
    <property type="entry name" value="Zn2/Cys6 DNA-binding domain"/>
    <property type="match status" value="1"/>
</dbReference>
<evidence type="ECO:0000256" key="3">
    <source>
        <dbReference type="ARBA" id="ARBA00022833"/>
    </source>
</evidence>
<dbReference type="CDD" id="cd00067">
    <property type="entry name" value="GAL4"/>
    <property type="match status" value="1"/>
</dbReference>
<evidence type="ECO:0000256" key="5">
    <source>
        <dbReference type="ARBA" id="ARBA00023125"/>
    </source>
</evidence>
<protein>
    <recommendedName>
        <fullName evidence="8">Zn(2)-C6 fungal-type domain-containing protein</fullName>
    </recommendedName>
</protein>
<dbReference type="GeneID" id="28950606"/>
<sequence>MDPNLGFLPCTADGEINDGAFGLMQPIYPGQDPNSVESRPRVAKACETCRRRKRKCDGNSPCSSCLKNNIECVYVLERPKRKQRDSELVSNLEDQVLALKDYVRKLEAACGYANLPDFASSSLEDDAAHTVDDSQTSAINDWRDILSWSSGSFCFPVTNHGIETEAIRPEPETESVQALLDLFRQHINSVHHFVPPHVIETLKAPQETLDGELLQVSVLAAASLFADSQGQMHADRAEAIVMECCRTIPNTVTAQALAILTWRELALENENNAWLYNSMAASLIVHLGLHVSSLENVMQIPIGPPSDSIEKSVRVQTFWSVFLMDRISTSMLGRNCMIPWRRVRATPYLKACSNPTTEDTVFDAHCQMWFIHDRYMDKIYSFEFGELEHFERHQLLSEARDHHMNFFRQMGRDLELRKNNMNPQVILLHMVYNMSLLLIHRPYLRELNGSAAHQLSIRTNMTSAHALVRLIRQYDKEAKMENAPFFAIHCVLTAAVSLLLNATSTNSTIRSQSVHRFRVCVDALEKMKRWTRARRGLLLLRELANRWKVVSALPMRHSVPLIAPTQETTPQADTNDLDWGMLFANLEEPLNLDTIDLSTPTGEWVFHESD</sequence>
<proteinExistence type="predicted"/>
<dbReference type="KEGG" id="fox:FOXG_09020"/>
<dbReference type="Pfam" id="PF04082">
    <property type="entry name" value="Fungal_trans"/>
    <property type="match status" value="1"/>
</dbReference>
<evidence type="ECO:0000259" key="8">
    <source>
        <dbReference type="PROSITE" id="PS50048"/>
    </source>
</evidence>
<accession>A0A0J9WNW5</accession>
<dbReference type="Pfam" id="PF00172">
    <property type="entry name" value="Zn_clus"/>
    <property type="match status" value="1"/>
</dbReference>
<dbReference type="InterPro" id="IPR036864">
    <property type="entry name" value="Zn2-C6_fun-type_DNA-bd_sf"/>
</dbReference>
<dbReference type="AlphaFoldDB" id="A0A0J9WNW5"/>
<dbReference type="SMART" id="SM00066">
    <property type="entry name" value="GAL4"/>
    <property type="match status" value="1"/>
</dbReference>
<keyword evidence="5" id="KW-0238">DNA-binding</keyword>
<dbReference type="GO" id="GO:0003677">
    <property type="term" value="F:DNA binding"/>
    <property type="evidence" value="ECO:0007669"/>
    <property type="project" value="UniProtKB-KW"/>
</dbReference>
<dbReference type="CDD" id="cd12148">
    <property type="entry name" value="fungal_TF_MHR"/>
    <property type="match status" value="1"/>
</dbReference>
<dbReference type="PANTHER" id="PTHR31313">
    <property type="entry name" value="TY1 ENHANCER ACTIVATOR"/>
    <property type="match status" value="1"/>
</dbReference>
<reference evidence="9" key="1">
    <citation type="submission" date="2007-04" db="EMBL/GenBank/DDBJ databases">
        <authorList>
            <consortium name="The Broad Institute Genome Sequencing Platform"/>
            <person name="Birren B."/>
            <person name="Lander E."/>
            <person name="Galagan J."/>
            <person name="Nusbaum C."/>
            <person name="Devon K."/>
            <person name="Ma L.-J."/>
            <person name="Jaffe D."/>
            <person name="Butler J."/>
            <person name="Alvarez P."/>
            <person name="Gnerre S."/>
            <person name="Grabherr M."/>
            <person name="Kleber M."/>
            <person name="Mauceli E."/>
            <person name="Brockman W."/>
            <person name="MacCallum I.A."/>
            <person name="Young S."/>
            <person name="LaButti K."/>
            <person name="DeCaprio D."/>
            <person name="Crawford M."/>
            <person name="Koehrsen M."/>
            <person name="Engels R."/>
            <person name="Montgomery P."/>
            <person name="Pearson M."/>
            <person name="Howarth C."/>
            <person name="Larson L."/>
            <person name="White J."/>
            <person name="O'Leary S."/>
            <person name="Kodira C."/>
            <person name="Zeng Q."/>
            <person name="Yandava C."/>
            <person name="Alvarado L."/>
            <person name="Kistler C."/>
            <person name="Shim W.-B."/>
            <person name="Kang S."/>
            <person name="Woloshuk C."/>
        </authorList>
    </citation>
    <scope>NUCLEOTIDE SEQUENCE</scope>
    <source>
        <strain evidence="9">4287</strain>
    </source>
</reference>
<dbReference type="InterPro" id="IPR051615">
    <property type="entry name" value="Transcr_Regulatory_Elem"/>
</dbReference>
<reference evidence="9" key="2">
    <citation type="journal article" date="2010" name="Nature">
        <title>Comparative genomics reveals mobile pathogenicity chromosomes in Fusarium.</title>
        <authorList>
            <person name="Ma L.J."/>
            <person name="van der Does H.C."/>
            <person name="Borkovich K.A."/>
            <person name="Coleman J.J."/>
            <person name="Daboussi M.J."/>
            <person name="Di Pietro A."/>
            <person name="Dufresne M."/>
            <person name="Freitag M."/>
            <person name="Grabherr M."/>
            <person name="Henrissat B."/>
            <person name="Houterman P.M."/>
            <person name="Kang S."/>
            <person name="Shim W.B."/>
            <person name="Woloshuk C."/>
            <person name="Xie X."/>
            <person name="Xu J.R."/>
            <person name="Antoniw J."/>
            <person name="Baker S.E."/>
            <person name="Bluhm B.H."/>
            <person name="Breakspear A."/>
            <person name="Brown D.W."/>
            <person name="Butchko R.A."/>
            <person name="Chapman S."/>
            <person name="Coulson R."/>
            <person name="Coutinho P.M."/>
            <person name="Danchin E.G."/>
            <person name="Diener A."/>
            <person name="Gale L.R."/>
            <person name="Gardiner D.M."/>
            <person name="Goff S."/>
            <person name="Hammond-Kosack K.E."/>
            <person name="Hilburn K."/>
            <person name="Hua-Van A."/>
            <person name="Jonkers W."/>
            <person name="Kazan K."/>
            <person name="Kodira C.D."/>
            <person name="Koehrsen M."/>
            <person name="Kumar L."/>
            <person name="Lee Y.H."/>
            <person name="Li L."/>
            <person name="Manners J.M."/>
            <person name="Miranda-Saavedra D."/>
            <person name="Mukherjee M."/>
            <person name="Park G."/>
            <person name="Park J."/>
            <person name="Park S.Y."/>
            <person name="Proctor R.H."/>
            <person name="Regev A."/>
            <person name="Ruiz-Roldan M.C."/>
            <person name="Sain D."/>
            <person name="Sakthikumar S."/>
            <person name="Sykes S."/>
            <person name="Schwartz D.C."/>
            <person name="Turgeon B.G."/>
            <person name="Wapinski I."/>
            <person name="Yoder O."/>
            <person name="Young S."/>
            <person name="Zeng Q."/>
            <person name="Zhou S."/>
            <person name="Galagan J."/>
            <person name="Cuomo C.A."/>
            <person name="Kistler H.C."/>
            <person name="Rep M."/>
        </authorList>
    </citation>
    <scope>NUCLEOTIDE SEQUENCE [LARGE SCALE GENOMIC DNA]</scope>
    <source>
        <strain evidence="9">4287</strain>
    </source>
</reference>
<evidence type="ECO:0000256" key="2">
    <source>
        <dbReference type="ARBA" id="ARBA00022723"/>
    </source>
</evidence>
<dbReference type="PANTHER" id="PTHR31313:SF81">
    <property type="entry name" value="TY1 ENHANCER ACTIVATOR"/>
    <property type="match status" value="1"/>
</dbReference>
<dbReference type="GO" id="GO:0008270">
    <property type="term" value="F:zinc ion binding"/>
    <property type="evidence" value="ECO:0007669"/>
    <property type="project" value="InterPro"/>
</dbReference>
<dbReference type="RefSeq" id="XP_018246037.1">
    <property type="nucleotide sequence ID" value="XM_018388044.1"/>
</dbReference>
<evidence type="ECO:0000256" key="4">
    <source>
        <dbReference type="ARBA" id="ARBA00023015"/>
    </source>
</evidence>
<dbReference type="InterPro" id="IPR001138">
    <property type="entry name" value="Zn2Cys6_DnaBD"/>
</dbReference>
<evidence type="ECO:0000313" key="9">
    <source>
        <dbReference type="EMBL" id="KNB07992.1"/>
    </source>
</evidence>
<comment type="subcellular location">
    <subcellularLocation>
        <location evidence="1">Nucleus</location>
    </subcellularLocation>
</comment>
<evidence type="ECO:0000256" key="7">
    <source>
        <dbReference type="ARBA" id="ARBA00023242"/>
    </source>
</evidence>
<dbReference type="GO" id="GO:0006351">
    <property type="term" value="P:DNA-templated transcription"/>
    <property type="evidence" value="ECO:0007669"/>
    <property type="project" value="InterPro"/>
</dbReference>
<keyword evidence="3" id="KW-0862">Zinc</keyword>
<organism evidence="9 10">
    <name type="scientific">Fusarium oxysporum f. sp. lycopersici (strain 4287 / CBS 123668 / FGSC 9935 / NRRL 34936)</name>
    <name type="common">Fusarium vascular wilt of tomato</name>
    <dbReference type="NCBI Taxonomy" id="426428"/>
    <lineage>
        <taxon>Eukaryota</taxon>
        <taxon>Fungi</taxon>
        <taxon>Dikarya</taxon>
        <taxon>Ascomycota</taxon>
        <taxon>Pezizomycotina</taxon>
        <taxon>Sordariomycetes</taxon>
        <taxon>Hypocreomycetidae</taxon>
        <taxon>Hypocreales</taxon>
        <taxon>Nectriaceae</taxon>
        <taxon>Fusarium</taxon>
        <taxon>Fusarium oxysporum species complex</taxon>
    </lineage>
</organism>
<feature type="domain" description="Zn(2)-C6 fungal-type" evidence="8">
    <location>
        <begin position="45"/>
        <end position="74"/>
    </location>
</feature>
<evidence type="ECO:0000313" key="10">
    <source>
        <dbReference type="Proteomes" id="UP000009097"/>
    </source>
</evidence>
<dbReference type="VEuPathDB" id="FungiDB:FOXG_09020"/>
<keyword evidence="2" id="KW-0479">Metal-binding</keyword>
<dbReference type="PROSITE" id="PS50048">
    <property type="entry name" value="ZN2_CY6_FUNGAL_2"/>
    <property type="match status" value="1"/>
</dbReference>
<evidence type="ECO:0000256" key="1">
    <source>
        <dbReference type="ARBA" id="ARBA00004123"/>
    </source>
</evidence>
<dbReference type="Gene3D" id="4.10.240.10">
    <property type="entry name" value="Zn(2)-C6 fungal-type DNA-binding domain"/>
    <property type="match status" value="1"/>
</dbReference>
<keyword evidence="7" id="KW-0539">Nucleus</keyword>
<name>A0A0J9WNW5_FUSO4</name>
<dbReference type="PROSITE" id="PS00463">
    <property type="entry name" value="ZN2_CY6_FUNGAL_1"/>
    <property type="match status" value="1"/>
</dbReference>
<dbReference type="InterPro" id="IPR007219">
    <property type="entry name" value="XnlR_reg_dom"/>
</dbReference>
<dbReference type="GO" id="GO:0000981">
    <property type="term" value="F:DNA-binding transcription factor activity, RNA polymerase II-specific"/>
    <property type="evidence" value="ECO:0007669"/>
    <property type="project" value="InterPro"/>
</dbReference>
<dbReference type="Proteomes" id="UP000009097">
    <property type="component" value="Unassembled WGS sequence"/>
</dbReference>